<keyword evidence="2" id="KW-1185">Reference proteome</keyword>
<dbReference type="Proteomes" id="UP000582231">
    <property type="component" value="Unassembled WGS sequence"/>
</dbReference>
<dbReference type="EMBL" id="JACCBF010000001">
    <property type="protein sequence ID" value="NYD31820.1"/>
    <property type="molecule type" value="Genomic_DNA"/>
</dbReference>
<evidence type="ECO:0000313" key="2">
    <source>
        <dbReference type="Proteomes" id="UP000582231"/>
    </source>
</evidence>
<accession>A0A852RSG9</accession>
<sequence>MSKKRFGSSPAELRRRWRVESVVEGAAAT</sequence>
<protein>
    <submittedName>
        <fullName evidence="1">Uncharacterized protein</fullName>
    </submittedName>
</protein>
<gene>
    <name evidence="1" type="ORF">BJ958_003366</name>
</gene>
<comment type="caution">
    <text evidence="1">The sequence shown here is derived from an EMBL/GenBank/DDBJ whole genome shotgun (WGS) entry which is preliminary data.</text>
</comment>
<evidence type="ECO:0000313" key="1">
    <source>
        <dbReference type="EMBL" id="NYD31820.1"/>
    </source>
</evidence>
<reference evidence="1 2" key="1">
    <citation type="submission" date="2020-07" db="EMBL/GenBank/DDBJ databases">
        <title>Sequencing the genomes of 1000 actinobacteria strains.</title>
        <authorList>
            <person name="Klenk H.-P."/>
        </authorList>
    </citation>
    <scope>NUCLEOTIDE SEQUENCE [LARGE SCALE GENOMIC DNA]</scope>
    <source>
        <strain evidence="1 2">DSM 19082</strain>
    </source>
</reference>
<name>A0A852RSG9_9ACTN</name>
<organism evidence="1 2">
    <name type="scientific">Nocardioides kongjuensis</name>
    <dbReference type="NCBI Taxonomy" id="349522"/>
    <lineage>
        <taxon>Bacteria</taxon>
        <taxon>Bacillati</taxon>
        <taxon>Actinomycetota</taxon>
        <taxon>Actinomycetes</taxon>
        <taxon>Propionibacteriales</taxon>
        <taxon>Nocardioidaceae</taxon>
        <taxon>Nocardioides</taxon>
    </lineage>
</organism>
<dbReference type="AlphaFoldDB" id="A0A852RSG9"/>
<proteinExistence type="predicted"/>